<dbReference type="EMBL" id="JAUKUD010000006">
    <property type="protein sequence ID" value="KAK0741247.1"/>
    <property type="molecule type" value="Genomic_DNA"/>
</dbReference>
<feature type="compositionally biased region" description="Basic and acidic residues" evidence="1">
    <location>
        <begin position="204"/>
        <end position="217"/>
    </location>
</feature>
<feature type="region of interest" description="Disordered" evidence="1">
    <location>
        <begin position="46"/>
        <end position="231"/>
    </location>
</feature>
<reference evidence="2" key="1">
    <citation type="submission" date="2023-06" db="EMBL/GenBank/DDBJ databases">
        <title>Genome-scale phylogeny and comparative genomics of the fungal order Sordariales.</title>
        <authorList>
            <consortium name="Lawrence Berkeley National Laboratory"/>
            <person name="Hensen N."/>
            <person name="Bonometti L."/>
            <person name="Westerberg I."/>
            <person name="Brannstrom I.O."/>
            <person name="Guillou S."/>
            <person name="Cros-Aarteil S."/>
            <person name="Calhoun S."/>
            <person name="Haridas S."/>
            <person name="Kuo A."/>
            <person name="Mondo S."/>
            <person name="Pangilinan J."/>
            <person name="Riley R."/>
            <person name="LaButti K."/>
            <person name="Andreopoulos B."/>
            <person name="Lipzen A."/>
            <person name="Chen C."/>
            <person name="Yanf M."/>
            <person name="Daum C."/>
            <person name="Ng V."/>
            <person name="Clum A."/>
            <person name="Steindorff A."/>
            <person name="Ohm R."/>
            <person name="Martin F."/>
            <person name="Silar P."/>
            <person name="Natvig D."/>
            <person name="Lalanne C."/>
            <person name="Gautier V."/>
            <person name="Ament-velasquez S.L."/>
            <person name="Kruys A."/>
            <person name="Hutchinson M.I."/>
            <person name="Powell A.J."/>
            <person name="Barry K."/>
            <person name="Miller A.N."/>
            <person name="Grigoriev I.V."/>
            <person name="Debuchy R."/>
            <person name="Gladieux P."/>
            <person name="Thoren M.H."/>
            <person name="Johannesson H."/>
        </authorList>
    </citation>
    <scope>NUCLEOTIDE SEQUENCE</scope>
    <source>
        <strain evidence="2">SMH3187-1</strain>
    </source>
</reference>
<name>A0AA40EKX3_9PEZI</name>
<feature type="compositionally biased region" description="Polar residues" evidence="1">
    <location>
        <begin position="98"/>
        <end position="112"/>
    </location>
</feature>
<accession>A0AA40EKX3</accession>
<evidence type="ECO:0000313" key="2">
    <source>
        <dbReference type="EMBL" id="KAK0741247.1"/>
    </source>
</evidence>
<evidence type="ECO:0000313" key="3">
    <source>
        <dbReference type="Proteomes" id="UP001172155"/>
    </source>
</evidence>
<feature type="compositionally biased region" description="Polar residues" evidence="1">
    <location>
        <begin position="49"/>
        <end position="63"/>
    </location>
</feature>
<protein>
    <submittedName>
        <fullName evidence="2">Uncharacterized protein</fullName>
    </submittedName>
</protein>
<sequence>MLNAEEGRLLVLGFQCREQEVFMDVSLECREGPAERRSIAKSVIKTVQDDNTTQSNNHNTKFPQSVRPRLLDAKDATTLLTSPPSVFRYPNGIKQRNKQPNPETPLPQNTARPKNGYGYKLKDATENQTSQPPKPNPTQPLTVTLTVSDGKRERRRKKTTNLPDMTMCGVLPQKARKRKRTAQITKHQAKPQTAPRAQLGDAAARMRPDDDARDIYHPQHHHLSTTQDSRNHLEDVVPFHAHV</sequence>
<dbReference type="AlphaFoldDB" id="A0AA40EKX3"/>
<dbReference type="Proteomes" id="UP001172155">
    <property type="component" value="Unassembled WGS sequence"/>
</dbReference>
<evidence type="ECO:0000256" key="1">
    <source>
        <dbReference type="SAM" id="MobiDB-lite"/>
    </source>
</evidence>
<comment type="caution">
    <text evidence="2">The sequence shown here is derived from an EMBL/GenBank/DDBJ whole genome shotgun (WGS) entry which is preliminary data.</text>
</comment>
<gene>
    <name evidence="2" type="ORF">B0T18DRAFT_227552</name>
</gene>
<keyword evidence="3" id="KW-1185">Reference proteome</keyword>
<organism evidence="2 3">
    <name type="scientific">Schizothecium vesticola</name>
    <dbReference type="NCBI Taxonomy" id="314040"/>
    <lineage>
        <taxon>Eukaryota</taxon>
        <taxon>Fungi</taxon>
        <taxon>Dikarya</taxon>
        <taxon>Ascomycota</taxon>
        <taxon>Pezizomycotina</taxon>
        <taxon>Sordariomycetes</taxon>
        <taxon>Sordariomycetidae</taxon>
        <taxon>Sordariales</taxon>
        <taxon>Schizotheciaceae</taxon>
        <taxon>Schizothecium</taxon>
    </lineage>
</organism>
<proteinExistence type="predicted"/>